<organism evidence="7 8">
    <name type="scientific">Endocarpon pusillum (strain Z07020 / HMAS-L-300199)</name>
    <name type="common">Lichen-forming fungus</name>
    <dbReference type="NCBI Taxonomy" id="1263415"/>
    <lineage>
        <taxon>Eukaryota</taxon>
        <taxon>Fungi</taxon>
        <taxon>Dikarya</taxon>
        <taxon>Ascomycota</taxon>
        <taxon>Pezizomycotina</taxon>
        <taxon>Eurotiomycetes</taxon>
        <taxon>Chaetothyriomycetidae</taxon>
        <taxon>Verrucariales</taxon>
        <taxon>Verrucariaceae</taxon>
        <taxon>Endocarpon</taxon>
    </lineage>
</organism>
<evidence type="ECO:0000313" key="8">
    <source>
        <dbReference type="Proteomes" id="UP000019373"/>
    </source>
</evidence>
<sequence>MPRKPHKKSRRGCKDCKRRHIKCDENRPVCVNCVTAGLQCAFLREQQTLLSNDEATIVGSPGTSGSGSSTRNSGPCVDEGWRPQPPDVPPPSPPPFPPAQQLHSPLKTTDPDLNLDHLELLHHFSTVTYQTLTPDPAQQQIWQLTAIQLSLSFPFLMHEILAIAALHLAQCKPERRSHYYTKATELQSHALNEFKQVREHVEASNCGAILIFACLLALHVLADPPRRQGLNFSDYLDHFLGCINLMRGVRHMVISDWWSYLHESELKPLLVVEQPEKPYNIPDECRDLTELTTNSDLGPTSIKAYDVAIERLHWNFAASALGEGTSSTIRFVMAWPVQLKDDYFELLNERRPEALIILAYYGVLLHFYRSSWAIGDSGAFLIRAVGAHTGPHWGRWMAWPDRVLRGSSMQLE</sequence>
<dbReference type="InterPro" id="IPR036864">
    <property type="entry name" value="Zn2-C6_fun-type_DNA-bd_sf"/>
</dbReference>
<proteinExistence type="predicted"/>
<keyword evidence="3" id="KW-0804">Transcription</keyword>
<dbReference type="EMBL" id="KE721482">
    <property type="protein sequence ID" value="ERF68935.1"/>
    <property type="molecule type" value="Genomic_DNA"/>
</dbReference>
<dbReference type="OrthoDB" id="4937900at2759"/>
<name>U1HFN9_ENDPU</name>
<dbReference type="eggNOG" id="ENOG502SVCF">
    <property type="taxonomic scope" value="Eukaryota"/>
</dbReference>
<dbReference type="GO" id="GO:0001228">
    <property type="term" value="F:DNA-binding transcription activator activity, RNA polymerase II-specific"/>
    <property type="evidence" value="ECO:0007669"/>
    <property type="project" value="TreeGrafter"/>
</dbReference>
<gene>
    <name evidence="7" type="ORF">EPUS_08169</name>
</gene>
<reference evidence="8" key="1">
    <citation type="journal article" date="2014" name="BMC Genomics">
        <title>Genome characteristics reveal the impact of lichenization on lichen-forming fungus Endocarpon pusillum Hedwig (Verrucariales, Ascomycota).</title>
        <authorList>
            <person name="Wang Y.-Y."/>
            <person name="Liu B."/>
            <person name="Zhang X.-Y."/>
            <person name="Zhou Q.-M."/>
            <person name="Zhang T."/>
            <person name="Li H."/>
            <person name="Yu Y.-F."/>
            <person name="Zhang X.-L."/>
            <person name="Hao X.-Y."/>
            <person name="Wang M."/>
            <person name="Wang L."/>
            <person name="Wei J.-C."/>
        </authorList>
    </citation>
    <scope>NUCLEOTIDE SEQUENCE [LARGE SCALE GENOMIC DNA]</scope>
    <source>
        <strain evidence="8">Z07020 / HMAS-L-300199</strain>
    </source>
</reference>
<evidence type="ECO:0000256" key="2">
    <source>
        <dbReference type="ARBA" id="ARBA00023125"/>
    </source>
</evidence>
<dbReference type="GO" id="GO:0008270">
    <property type="term" value="F:zinc ion binding"/>
    <property type="evidence" value="ECO:0007669"/>
    <property type="project" value="InterPro"/>
</dbReference>
<dbReference type="PROSITE" id="PS00463">
    <property type="entry name" value="ZN2_CY6_FUNGAL_1"/>
    <property type="match status" value="1"/>
</dbReference>
<dbReference type="PROSITE" id="PS50048">
    <property type="entry name" value="ZN2_CY6_FUNGAL_2"/>
    <property type="match status" value="1"/>
</dbReference>
<dbReference type="PANTHER" id="PTHR47784:SF4">
    <property type="entry name" value="ZN(II)2CYS6 TRANSCRIPTION FACTOR (EUROFUNG)"/>
    <property type="match status" value="1"/>
</dbReference>
<dbReference type="HOGENOM" id="CLU_024934_2_0_1"/>
<keyword evidence="4" id="KW-0539">Nucleus</keyword>
<dbReference type="InterPro" id="IPR021858">
    <property type="entry name" value="Fun_TF"/>
</dbReference>
<evidence type="ECO:0000256" key="3">
    <source>
        <dbReference type="ARBA" id="ARBA00023163"/>
    </source>
</evidence>
<dbReference type="CDD" id="cd00067">
    <property type="entry name" value="GAL4"/>
    <property type="match status" value="1"/>
</dbReference>
<dbReference type="Proteomes" id="UP000019373">
    <property type="component" value="Unassembled WGS sequence"/>
</dbReference>
<dbReference type="Pfam" id="PF11951">
    <property type="entry name" value="Fungal_trans_2"/>
    <property type="match status" value="1"/>
</dbReference>
<evidence type="ECO:0000259" key="6">
    <source>
        <dbReference type="PROSITE" id="PS50048"/>
    </source>
</evidence>
<dbReference type="GO" id="GO:0003677">
    <property type="term" value="F:DNA binding"/>
    <property type="evidence" value="ECO:0007669"/>
    <property type="project" value="UniProtKB-KW"/>
</dbReference>
<feature type="region of interest" description="Disordered" evidence="5">
    <location>
        <begin position="55"/>
        <end position="109"/>
    </location>
</feature>
<dbReference type="InterPro" id="IPR001138">
    <property type="entry name" value="Zn2Cys6_DnaBD"/>
</dbReference>
<evidence type="ECO:0000256" key="5">
    <source>
        <dbReference type="SAM" id="MobiDB-lite"/>
    </source>
</evidence>
<dbReference type="PANTHER" id="PTHR47784">
    <property type="entry name" value="STEROL UPTAKE CONTROL PROTEIN 2"/>
    <property type="match status" value="1"/>
</dbReference>
<dbReference type="RefSeq" id="XP_007805394.1">
    <property type="nucleotide sequence ID" value="XM_007807203.1"/>
</dbReference>
<accession>U1HFN9</accession>
<dbReference type="InterPro" id="IPR053157">
    <property type="entry name" value="Sterol_Uptake_Regulator"/>
</dbReference>
<feature type="compositionally biased region" description="Low complexity" evidence="5">
    <location>
        <begin position="59"/>
        <end position="75"/>
    </location>
</feature>
<dbReference type="SUPFAM" id="SSF57701">
    <property type="entry name" value="Zn2/Cys6 DNA-binding domain"/>
    <property type="match status" value="1"/>
</dbReference>
<evidence type="ECO:0000313" key="7">
    <source>
        <dbReference type="EMBL" id="ERF68935.1"/>
    </source>
</evidence>
<protein>
    <recommendedName>
        <fullName evidence="6">Zn(2)-C6 fungal-type domain-containing protein</fullName>
    </recommendedName>
</protein>
<dbReference type="AlphaFoldDB" id="U1HFN9"/>
<dbReference type="GeneID" id="19243020"/>
<feature type="domain" description="Zn(2)-C6 fungal-type" evidence="6">
    <location>
        <begin position="12"/>
        <end position="42"/>
    </location>
</feature>
<keyword evidence="2" id="KW-0238">DNA-binding</keyword>
<dbReference type="Gene3D" id="4.10.240.10">
    <property type="entry name" value="Zn(2)-C6 fungal-type DNA-binding domain"/>
    <property type="match status" value="1"/>
</dbReference>
<evidence type="ECO:0000256" key="4">
    <source>
        <dbReference type="ARBA" id="ARBA00023242"/>
    </source>
</evidence>
<feature type="compositionally biased region" description="Pro residues" evidence="5">
    <location>
        <begin position="83"/>
        <end position="98"/>
    </location>
</feature>
<keyword evidence="8" id="KW-1185">Reference proteome</keyword>
<dbReference type="Pfam" id="PF00172">
    <property type="entry name" value="Zn_clus"/>
    <property type="match status" value="1"/>
</dbReference>
<dbReference type="OMA" id="HRCRHVW"/>
<keyword evidence="1" id="KW-0805">Transcription regulation</keyword>
<evidence type="ECO:0000256" key="1">
    <source>
        <dbReference type="ARBA" id="ARBA00023015"/>
    </source>
</evidence>
<dbReference type="SMART" id="SM00066">
    <property type="entry name" value="GAL4"/>
    <property type="match status" value="1"/>
</dbReference>